<evidence type="ECO:0000256" key="2">
    <source>
        <dbReference type="SAM" id="Phobius"/>
    </source>
</evidence>
<feature type="transmembrane region" description="Helical" evidence="2">
    <location>
        <begin position="304"/>
        <end position="323"/>
    </location>
</feature>
<feature type="region of interest" description="Disordered" evidence="1">
    <location>
        <begin position="192"/>
        <end position="214"/>
    </location>
</feature>
<feature type="transmembrane region" description="Helical" evidence="2">
    <location>
        <begin position="237"/>
        <end position="258"/>
    </location>
</feature>
<evidence type="ECO:0000313" key="4">
    <source>
        <dbReference type="Proteomes" id="UP001057375"/>
    </source>
</evidence>
<reference evidence="3" key="1">
    <citation type="submission" date="2022-03" db="EMBL/GenBank/DDBJ databases">
        <title>Draft genome sequence of Aduncisulcus paluster, a free-living microaerophilic Fornicata.</title>
        <authorList>
            <person name="Yuyama I."/>
            <person name="Kume K."/>
            <person name="Tamura T."/>
            <person name="Inagaki Y."/>
            <person name="Hashimoto T."/>
        </authorList>
    </citation>
    <scope>NUCLEOTIDE SEQUENCE</scope>
    <source>
        <strain evidence="3">NY0171</strain>
    </source>
</reference>
<dbReference type="PANTHER" id="PTHR10504:SF131">
    <property type="entry name" value="BPI2 DOMAIN-CONTAINING PROTEIN"/>
    <property type="match status" value="1"/>
</dbReference>
<feature type="transmembrane region" description="Helical" evidence="2">
    <location>
        <begin position="264"/>
        <end position="283"/>
    </location>
</feature>
<dbReference type="InterPro" id="IPR017943">
    <property type="entry name" value="Bactericidal_perm-incr_a/b_dom"/>
</dbReference>
<comment type="caution">
    <text evidence="3">The sequence shown here is derived from an EMBL/GenBank/DDBJ whole genome shotgun (WGS) entry which is preliminary data.</text>
</comment>
<keyword evidence="2" id="KW-0812">Transmembrane</keyword>
<organism evidence="3 4">
    <name type="scientific">Aduncisulcus paluster</name>
    <dbReference type="NCBI Taxonomy" id="2918883"/>
    <lineage>
        <taxon>Eukaryota</taxon>
        <taxon>Metamonada</taxon>
        <taxon>Carpediemonas-like organisms</taxon>
        <taxon>Aduncisulcus</taxon>
    </lineage>
</organism>
<feature type="transmembrane region" description="Helical" evidence="2">
    <location>
        <begin position="87"/>
        <end position="108"/>
    </location>
</feature>
<sequence>MDTDVSCCTPISKDSDHSDVMITSLLIMLVDYIMVLFTKDNYYDSINWYGLDYLVLIDFVLSFINVVICLIVTNSHSGKDPQKWEKIGRNLVFIYDSIKLVIYLYYLKELYDLYEHRTEFIDQFVEIPVFYLGSAILIAFKGTGFIGLYLISIFVVSNVLSFVIASKNEGKSISTPSDTSYLLSISRLEPESVIGSESPSDPSNPASPTSESPCCSNAAPVYDLLTRAWDVVWSRSFSFITSLFFIVLDLFIVIQFAHENLTNLIFVFSLDFLVSVANFYLVISDFVVSSSTSEKKKLSRGVDVFTIDITTFFFFFVSFFYSASLLNNGLPEAYLELVSSSISIPRNVSIRPNDDLMTLQKQTITLNGLNFMLNNFVTEIIQQVSAMAIPDFSTELDTPIGKINIAFDNINIETLQMDNHVPYYDEGVGIRISVTGAYLKIQLDFQYQMLTFPFTTDGGQLTLTANDAAFIFEVDIYEDNYRQALKVTEAKLSLGDFSLDLVGSSDILRTIVQVATPFIQESIEDAMDSMISVVVNDIINSFLSDVQTCIVLDSETAIDFRIPEDPVITSKYMTSSYSGFYYGSDSDLYVPTTQTDLPDILNNNDIQLFFEPDVLLSMFHTYRPRGTFEGIITQDDVPSSFPFDMNQSILLELFLPDSLPSSVLTLSSDSPIRVNYSMSADPVAEMMASAIAVNADYSVSFEVYDSSDDQWILAASMDIVSQIVAVPAVQYDPTAPKAVIGIIFVFDFYESNVTQIQSGVEIINEQLLSLFIDVLFSACVSIGMDDWAASIAYPMQPPPGVLYTDPIIWYDETWYGIFFTYVWQTDTTDVRRPFPPLSWGMGEENAGKLTVQQWVARQEAWRALRPINNTSDDDDICIQ</sequence>
<accession>A0ABQ5K382</accession>
<dbReference type="EMBL" id="BQXS01012692">
    <property type="protein sequence ID" value="GKT26942.1"/>
    <property type="molecule type" value="Genomic_DNA"/>
</dbReference>
<protein>
    <submittedName>
        <fullName evidence="3">BPI/LBP/Plunc family like protein</fullName>
    </submittedName>
</protein>
<keyword evidence="4" id="KW-1185">Reference proteome</keyword>
<feature type="transmembrane region" description="Helical" evidence="2">
    <location>
        <begin position="50"/>
        <end position="75"/>
    </location>
</feature>
<dbReference type="PANTHER" id="PTHR10504">
    <property type="entry name" value="BACTERICIDAL PERMEABILITY-INCREASING BPI PROTEIN-RELATED"/>
    <property type="match status" value="1"/>
</dbReference>
<name>A0ABQ5K382_9EUKA</name>
<evidence type="ECO:0000313" key="3">
    <source>
        <dbReference type="EMBL" id="GKT26942.1"/>
    </source>
</evidence>
<dbReference type="Proteomes" id="UP001057375">
    <property type="component" value="Unassembled WGS sequence"/>
</dbReference>
<keyword evidence="2" id="KW-1133">Transmembrane helix</keyword>
<proteinExistence type="predicted"/>
<dbReference type="SUPFAM" id="SSF55394">
    <property type="entry name" value="Bactericidal permeability-increasing protein, BPI"/>
    <property type="match status" value="2"/>
</dbReference>
<feature type="compositionally biased region" description="Polar residues" evidence="1">
    <location>
        <begin position="195"/>
        <end position="214"/>
    </location>
</feature>
<keyword evidence="2" id="KW-0472">Membrane</keyword>
<evidence type="ECO:0000256" key="1">
    <source>
        <dbReference type="SAM" id="MobiDB-lite"/>
    </source>
</evidence>
<gene>
    <name evidence="3" type="ORF">ADUPG1_013537</name>
</gene>
<feature type="transmembrane region" description="Helical" evidence="2">
    <location>
        <begin position="146"/>
        <end position="165"/>
    </location>
</feature>
<dbReference type="Gene3D" id="3.15.20.10">
    <property type="entry name" value="Bactericidal permeability-increasing protein, domain 2"/>
    <property type="match status" value="1"/>
</dbReference>
<feature type="transmembrane region" description="Helical" evidence="2">
    <location>
        <begin position="20"/>
        <end position="38"/>
    </location>
</feature>
<dbReference type="InterPro" id="IPR032942">
    <property type="entry name" value="BPI/LBP/Plunc"/>
</dbReference>
<dbReference type="Gene3D" id="3.15.10.10">
    <property type="entry name" value="Bactericidal permeability-increasing protein, domain 1"/>
    <property type="match status" value="1"/>
</dbReference>